<organism evidence="1 2">
    <name type="scientific">Smallanthus sonchifolius</name>
    <dbReference type="NCBI Taxonomy" id="185202"/>
    <lineage>
        <taxon>Eukaryota</taxon>
        <taxon>Viridiplantae</taxon>
        <taxon>Streptophyta</taxon>
        <taxon>Embryophyta</taxon>
        <taxon>Tracheophyta</taxon>
        <taxon>Spermatophyta</taxon>
        <taxon>Magnoliopsida</taxon>
        <taxon>eudicotyledons</taxon>
        <taxon>Gunneridae</taxon>
        <taxon>Pentapetalae</taxon>
        <taxon>asterids</taxon>
        <taxon>campanulids</taxon>
        <taxon>Asterales</taxon>
        <taxon>Asteraceae</taxon>
        <taxon>Asteroideae</taxon>
        <taxon>Heliantheae alliance</taxon>
        <taxon>Millerieae</taxon>
        <taxon>Smallanthus</taxon>
    </lineage>
</organism>
<reference evidence="2" key="1">
    <citation type="journal article" date="2022" name="Mol. Ecol. Resour.">
        <title>The genomes of chicory, endive, great burdock and yacon provide insights into Asteraceae palaeo-polyploidization history and plant inulin production.</title>
        <authorList>
            <person name="Fan W."/>
            <person name="Wang S."/>
            <person name="Wang H."/>
            <person name="Wang A."/>
            <person name="Jiang F."/>
            <person name="Liu H."/>
            <person name="Zhao H."/>
            <person name="Xu D."/>
            <person name="Zhang Y."/>
        </authorList>
    </citation>
    <scope>NUCLEOTIDE SEQUENCE [LARGE SCALE GENOMIC DNA]</scope>
    <source>
        <strain evidence="2">cv. Yunnan</strain>
    </source>
</reference>
<sequence>MLFRRKKTETKDDKLLELEWYIIGEEDEKETKYDEHHGENEDKEDDDTIKELEWHKDGGDEFNEDDDDEEFVNEERKSEDRLYEHEEDEEDEVDEHDEDDVDLGVDDEEESEHEINEDGSSEDGSSEEQKDEDVQREKVKKKRKLNLNRNASTQHKEVLKTIRNANTQHFGQDNQKSLTTERMMSKLITGDDVGDDVTTKAPIFDQTPHTSKYYEDQSSQSDFTASMMIEYEIKEKKNVHGE</sequence>
<reference evidence="1 2" key="2">
    <citation type="journal article" date="2022" name="Mol. Ecol. Resour.">
        <title>The genomes of chicory, endive, great burdock and yacon provide insights into Asteraceae paleo-polyploidization history and plant inulin production.</title>
        <authorList>
            <person name="Fan W."/>
            <person name="Wang S."/>
            <person name="Wang H."/>
            <person name="Wang A."/>
            <person name="Jiang F."/>
            <person name="Liu H."/>
            <person name="Zhao H."/>
            <person name="Xu D."/>
            <person name="Zhang Y."/>
        </authorList>
    </citation>
    <scope>NUCLEOTIDE SEQUENCE [LARGE SCALE GENOMIC DNA]</scope>
    <source>
        <strain evidence="2">cv. Yunnan</strain>
        <tissue evidence="1">Leaves</tissue>
    </source>
</reference>
<gene>
    <name evidence="1" type="ORF">L1987_13433</name>
</gene>
<dbReference type="EMBL" id="CM042021">
    <property type="protein sequence ID" value="KAI3819592.1"/>
    <property type="molecule type" value="Genomic_DNA"/>
</dbReference>
<name>A0ACB9JGV9_9ASTR</name>
<comment type="caution">
    <text evidence="1">The sequence shown here is derived from an EMBL/GenBank/DDBJ whole genome shotgun (WGS) entry which is preliminary data.</text>
</comment>
<protein>
    <submittedName>
        <fullName evidence="1">Uncharacterized protein</fullName>
    </submittedName>
</protein>
<proteinExistence type="predicted"/>
<dbReference type="Proteomes" id="UP001056120">
    <property type="component" value="Linkage Group LG04"/>
</dbReference>
<evidence type="ECO:0000313" key="2">
    <source>
        <dbReference type="Proteomes" id="UP001056120"/>
    </source>
</evidence>
<keyword evidence="2" id="KW-1185">Reference proteome</keyword>
<evidence type="ECO:0000313" key="1">
    <source>
        <dbReference type="EMBL" id="KAI3819592.1"/>
    </source>
</evidence>
<accession>A0ACB9JGV9</accession>